<evidence type="ECO:0000256" key="1">
    <source>
        <dbReference type="ARBA" id="ARBA00010088"/>
    </source>
</evidence>
<dbReference type="Pfam" id="PF08386">
    <property type="entry name" value="Abhydrolase_4"/>
    <property type="match status" value="1"/>
</dbReference>
<feature type="domain" description="Peptidase S33 tripeptidyl aminopeptidase-like C-terminal" evidence="5">
    <location>
        <begin position="431"/>
        <end position="512"/>
    </location>
</feature>
<proteinExistence type="inferred from homology"/>
<dbReference type="PANTHER" id="PTHR43248">
    <property type="entry name" value="2-SUCCINYL-6-HYDROXY-2,4-CYCLOHEXADIENE-1-CARBOXYLATE SYNTHASE"/>
    <property type="match status" value="1"/>
</dbReference>
<accession>A0ABP8UNY8</accession>
<dbReference type="InterPro" id="IPR051601">
    <property type="entry name" value="Serine_prot/Carboxylest_S33"/>
</dbReference>
<evidence type="ECO:0000256" key="2">
    <source>
        <dbReference type="ARBA" id="ARBA00022729"/>
    </source>
</evidence>
<comment type="caution">
    <text evidence="6">The sequence shown here is derived from an EMBL/GenBank/DDBJ whole genome shotgun (WGS) entry which is preliminary data.</text>
</comment>
<dbReference type="InterPro" id="IPR000073">
    <property type="entry name" value="AB_hydrolase_1"/>
</dbReference>
<sequence length="528" mass="56487">MSRPLSPASSQHKTRRERLFAAAGVPIIGSAALVTLATTPADARPAYRAAGITWQACARYGGADSEGFGPPMGRRRLMARMECGTLRVPLNYDQPNGRKISIAVTRLRATDPAHRLGSLALNPGGPGASGYLMPVKLIMRSPTNAGLNERYDLIGFDPRGVGRSTTVDCPELTRAGAPSHGPLTEQAARQAYARQVAANQACAKHDPAFLSQLTTANVARDLDQIRAALGETTISYLGTSWGTALGAHYRSLFPHQVARMWLDSVMGPDFRLDAYADTTAQAKEQNFSRQAAWIAKRNTRYGLGTTPEAVRTAVLRLQRAYDADPQRYAHAFIDGGVIADLASQASRHWALAAEALRELTNAPGPVALPALEGIFRTLNPSSGASEGDDNAMFRATVCNEEAGRRDFASAWTAYQRRLARYPVTSRHAEIVPTCAGWPFPVRPWRLTAGGGSLELSAHRYETTTPYVWTKQMQALIGGTVLTVGDDVHASAVSVSGCAAHIVAFFNTGRPDAGQCTGAPEPLGAAPDA</sequence>
<dbReference type="SUPFAM" id="SSF53474">
    <property type="entry name" value="alpha/beta-Hydrolases"/>
    <property type="match status" value="1"/>
</dbReference>
<protein>
    <submittedName>
        <fullName evidence="6">Alpha/beta hydrolase</fullName>
    </submittedName>
</protein>
<gene>
    <name evidence="6" type="ORF">GCM10023196_083650</name>
</gene>
<keyword evidence="7" id="KW-1185">Reference proteome</keyword>
<evidence type="ECO:0000259" key="5">
    <source>
        <dbReference type="Pfam" id="PF08386"/>
    </source>
</evidence>
<feature type="domain" description="AB hydrolase-1" evidence="4">
    <location>
        <begin position="121"/>
        <end position="299"/>
    </location>
</feature>
<dbReference type="InterPro" id="IPR013595">
    <property type="entry name" value="Pept_S33_TAP-like_C"/>
</dbReference>
<dbReference type="PANTHER" id="PTHR43248:SF29">
    <property type="entry name" value="TRIPEPTIDYL AMINOPEPTIDASE"/>
    <property type="match status" value="1"/>
</dbReference>
<dbReference type="Pfam" id="PF00561">
    <property type="entry name" value="Abhydrolase_1"/>
    <property type="match status" value="1"/>
</dbReference>
<dbReference type="Proteomes" id="UP001501442">
    <property type="component" value="Unassembled WGS sequence"/>
</dbReference>
<evidence type="ECO:0000313" key="7">
    <source>
        <dbReference type="Proteomes" id="UP001501442"/>
    </source>
</evidence>
<dbReference type="RefSeq" id="WP_345438926.1">
    <property type="nucleotide sequence ID" value="NZ_BAABHK010000016.1"/>
</dbReference>
<dbReference type="EMBL" id="BAABHK010000016">
    <property type="protein sequence ID" value="GAA4635947.1"/>
    <property type="molecule type" value="Genomic_DNA"/>
</dbReference>
<reference evidence="7" key="1">
    <citation type="journal article" date="2019" name="Int. J. Syst. Evol. Microbiol.">
        <title>The Global Catalogue of Microorganisms (GCM) 10K type strain sequencing project: providing services to taxonomists for standard genome sequencing and annotation.</title>
        <authorList>
            <consortium name="The Broad Institute Genomics Platform"/>
            <consortium name="The Broad Institute Genome Sequencing Center for Infectious Disease"/>
            <person name="Wu L."/>
            <person name="Ma J."/>
        </authorList>
    </citation>
    <scope>NUCLEOTIDE SEQUENCE [LARGE SCALE GENOMIC DNA]</scope>
    <source>
        <strain evidence="7">JCM 17939</strain>
    </source>
</reference>
<name>A0ABP8UNY8_9ACTN</name>
<keyword evidence="3 6" id="KW-0378">Hydrolase</keyword>
<dbReference type="GO" id="GO:0016787">
    <property type="term" value="F:hydrolase activity"/>
    <property type="evidence" value="ECO:0007669"/>
    <property type="project" value="UniProtKB-KW"/>
</dbReference>
<evidence type="ECO:0000259" key="4">
    <source>
        <dbReference type="Pfam" id="PF00561"/>
    </source>
</evidence>
<evidence type="ECO:0000313" key="6">
    <source>
        <dbReference type="EMBL" id="GAA4635947.1"/>
    </source>
</evidence>
<organism evidence="6 7">
    <name type="scientific">Actinoallomurus vinaceus</name>
    <dbReference type="NCBI Taxonomy" id="1080074"/>
    <lineage>
        <taxon>Bacteria</taxon>
        <taxon>Bacillati</taxon>
        <taxon>Actinomycetota</taxon>
        <taxon>Actinomycetes</taxon>
        <taxon>Streptosporangiales</taxon>
        <taxon>Thermomonosporaceae</taxon>
        <taxon>Actinoallomurus</taxon>
    </lineage>
</organism>
<dbReference type="InterPro" id="IPR029058">
    <property type="entry name" value="AB_hydrolase_fold"/>
</dbReference>
<evidence type="ECO:0000256" key="3">
    <source>
        <dbReference type="ARBA" id="ARBA00022801"/>
    </source>
</evidence>
<dbReference type="Gene3D" id="3.40.50.1820">
    <property type="entry name" value="alpha/beta hydrolase"/>
    <property type="match status" value="1"/>
</dbReference>
<comment type="similarity">
    <text evidence="1">Belongs to the peptidase S33 family.</text>
</comment>
<keyword evidence="2" id="KW-0732">Signal</keyword>